<dbReference type="SUPFAM" id="SSF52540">
    <property type="entry name" value="P-loop containing nucleoside triphosphate hydrolases"/>
    <property type="match status" value="1"/>
</dbReference>
<dbReference type="InterPro" id="IPR027417">
    <property type="entry name" value="P-loop_NTPase"/>
</dbReference>
<feature type="domain" description="Disease resistance protein winged helix" evidence="8">
    <location>
        <begin position="436"/>
        <end position="501"/>
    </location>
</feature>
<dbReference type="InterPro" id="IPR042197">
    <property type="entry name" value="Apaf_helical"/>
</dbReference>
<evidence type="ECO:0000256" key="3">
    <source>
        <dbReference type="ARBA" id="ARBA00022741"/>
    </source>
</evidence>
<evidence type="ECO:0000313" key="11">
    <source>
        <dbReference type="Proteomes" id="UP000596661"/>
    </source>
</evidence>
<evidence type="ECO:0000313" key="10">
    <source>
        <dbReference type="EnsemblPlants" id="cds.evm.model.03.68"/>
    </source>
</evidence>
<dbReference type="Pfam" id="PF18052">
    <property type="entry name" value="Rx_N"/>
    <property type="match status" value="1"/>
</dbReference>
<keyword evidence="3" id="KW-0547">Nucleotide-binding</keyword>
<dbReference type="Gramene" id="evm.model.03.68">
    <property type="protein sequence ID" value="cds.evm.model.03.68"/>
    <property type="gene ID" value="evm.TU.03.68"/>
</dbReference>
<keyword evidence="5" id="KW-0067">ATP-binding</keyword>
<dbReference type="InterPro" id="IPR058922">
    <property type="entry name" value="WHD_DRP"/>
</dbReference>
<name>A0A803P9Y4_CANSA</name>
<protein>
    <submittedName>
        <fullName evidence="10">Uncharacterized protein</fullName>
    </submittedName>
</protein>
<dbReference type="SUPFAM" id="SSF52058">
    <property type="entry name" value="L domain-like"/>
    <property type="match status" value="1"/>
</dbReference>
<dbReference type="Gene3D" id="3.40.50.300">
    <property type="entry name" value="P-loop containing nucleotide triphosphate hydrolases"/>
    <property type="match status" value="1"/>
</dbReference>
<keyword evidence="1" id="KW-0433">Leucine-rich repeat</keyword>
<dbReference type="Gene3D" id="3.80.10.10">
    <property type="entry name" value="Ribonuclease Inhibitor"/>
    <property type="match status" value="3"/>
</dbReference>
<keyword evidence="4" id="KW-0611">Plant defense</keyword>
<dbReference type="Proteomes" id="UP000596661">
    <property type="component" value="Chromosome 3"/>
</dbReference>
<evidence type="ECO:0000256" key="2">
    <source>
        <dbReference type="ARBA" id="ARBA00022737"/>
    </source>
</evidence>
<sequence>MAAELVGGALLSALINPLVEKLASEVKDFFKGKDVILKQLKELKTLLSAADLLLTDAEEKLIKDQAVRKWLDDLKDAIYDADDLAHKIETKAWRNQLEGESHCCCSCTSKVLMKLISSTRLTSFDKAIKPEIEETLGKLKLLLDNKDLGLKRLEKYKLPERVCAPSLEESDIYGRDHEKEEIIKLLLSDETTGGDKLSVIPIVGMGGIGKTTLAQLVFKDARVNKTFDTKVWITVGDDKVDCMKVMKLIVEKVTSRKCEIEEQYDLQEEVKKVLSVKKFLFVVDDVWDEDPSKWDVLNNCLKSGLHGSRIIVTTRSTVVASIMKTGSTYQLGRINEVAGWQLFAKHASLVVDSNDYLDLKQVGEKIIDKCKGLPLAIKSIGDLLRGTRNKEEWESILNNDIWELYERKQVEILPALWLSYFHLPSELKQCFAYCSLFPKDYHFKKGEMVLLWMAEDLLQPTNGKRIENVGEEYFRDLISKSFFQPSTDQTFLMHDLVHDLAMFVSGEFSLTINNINKCSHKVRHFSSLQVCVRGIHFTELEELFKAKYLRTILWKECLTFDQLMIERLDKSFPSLRVLSISDYRIPKLPDSIGNLKYLRYLKLDSPDIKEIPNTICKLYNLETLLLEYTRVTRLHTDIGSLIKLRHLSVPKYSLQEMPLQLGKLQNLQTLNAFVVGRSRDCGGIKLLKEFQDLHESLSIRGLENVSSLEEVSDAAPLLKSKKFLSQLSLEWSRNREPEVDELHKERERELLSALQPHPNLKELGIRNYKGNSFPNWMGDHRCLSNLVSLQISHCSNCSFLPSLGQLPCLKELVIDNLYGVVRIGSEFYYSATSVGSSSVAIQTKPLFFRSLETLKFNGLYILEEWSLSEGGVFPRLKNLHLKSCYRLKVTLLGDYFPSLTELVVGDSEELIPSLLPKAQLMQAPLISLKKIVLSLCFNLKCLDEAAFQHLTSLEELTIEGCPNLRLQRETGEDWPIIAHIPNIIVDKKKI</sequence>
<evidence type="ECO:0000259" key="8">
    <source>
        <dbReference type="Pfam" id="PF23559"/>
    </source>
</evidence>
<dbReference type="FunFam" id="1.10.10.10:FF:000322">
    <property type="entry name" value="Probable disease resistance protein At1g63360"/>
    <property type="match status" value="1"/>
</dbReference>
<reference evidence="10" key="2">
    <citation type="submission" date="2021-03" db="UniProtKB">
        <authorList>
            <consortium name="EnsemblPlants"/>
        </authorList>
    </citation>
    <scope>IDENTIFICATION</scope>
</reference>
<dbReference type="InterPro" id="IPR036388">
    <property type="entry name" value="WH-like_DNA-bd_sf"/>
</dbReference>
<dbReference type="InterPro" id="IPR056789">
    <property type="entry name" value="LRR_R13L1-DRL21"/>
</dbReference>
<evidence type="ECO:0000259" key="9">
    <source>
        <dbReference type="Pfam" id="PF25019"/>
    </source>
</evidence>
<dbReference type="EnsemblPlants" id="evm.model.03.68">
    <property type="protein sequence ID" value="cds.evm.model.03.68"/>
    <property type="gene ID" value="evm.TU.03.68"/>
</dbReference>
<dbReference type="AlphaFoldDB" id="A0A803P9Y4"/>
<feature type="domain" description="Disease resistance N-terminal" evidence="7">
    <location>
        <begin position="15"/>
        <end position="99"/>
    </location>
</feature>
<dbReference type="GO" id="GO:0043531">
    <property type="term" value="F:ADP binding"/>
    <property type="evidence" value="ECO:0007669"/>
    <property type="project" value="InterPro"/>
</dbReference>
<dbReference type="OrthoDB" id="37484at2759"/>
<keyword evidence="11" id="KW-1185">Reference proteome</keyword>
<evidence type="ECO:0000256" key="1">
    <source>
        <dbReference type="ARBA" id="ARBA00022614"/>
    </source>
</evidence>
<reference evidence="10" key="1">
    <citation type="submission" date="2018-11" db="EMBL/GenBank/DDBJ databases">
        <authorList>
            <person name="Grassa J C."/>
        </authorList>
    </citation>
    <scope>NUCLEOTIDE SEQUENCE [LARGE SCALE GENOMIC DNA]</scope>
</reference>
<dbReference type="GO" id="GO:0005524">
    <property type="term" value="F:ATP binding"/>
    <property type="evidence" value="ECO:0007669"/>
    <property type="project" value="UniProtKB-KW"/>
</dbReference>
<dbReference type="EMBL" id="UZAU01000246">
    <property type="status" value="NOT_ANNOTATED_CDS"/>
    <property type="molecule type" value="Genomic_DNA"/>
</dbReference>
<feature type="domain" description="R13L1/DRL21-like LRR repeat region" evidence="9">
    <location>
        <begin position="684"/>
        <end position="816"/>
    </location>
</feature>
<dbReference type="PRINTS" id="PR00364">
    <property type="entry name" value="DISEASERSIST"/>
</dbReference>
<dbReference type="InterPro" id="IPR002182">
    <property type="entry name" value="NB-ARC"/>
</dbReference>
<dbReference type="InterPro" id="IPR032675">
    <property type="entry name" value="LRR_dom_sf"/>
</dbReference>
<dbReference type="PANTHER" id="PTHR36766:SF40">
    <property type="entry name" value="DISEASE RESISTANCE PROTEIN RGA3"/>
    <property type="match status" value="1"/>
</dbReference>
<evidence type="ECO:0000259" key="6">
    <source>
        <dbReference type="Pfam" id="PF00931"/>
    </source>
</evidence>
<organism evidence="10 11">
    <name type="scientific">Cannabis sativa</name>
    <name type="common">Hemp</name>
    <name type="synonym">Marijuana</name>
    <dbReference type="NCBI Taxonomy" id="3483"/>
    <lineage>
        <taxon>Eukaryota</taxon>
        <taxon>Viridiplantae</taxon>
        <taxon>Streptophyta</taxon>
        <taxon>Embryophyta</taxon>
        <taxon>Tracheophyta</taxon>
        <taxon>Spermatophyta</taxon>
        <taxon>Magnoliopsida</taxon>
        <taxon>eudicotyledons</taxon>
        <taxon>Gunneridae</taxon>
        <taxon>Pentapetalae</taxon>
        <taxon>rosids</taxon>
        <taxon>fabids</taxon>
        <taxon>Rosales</taxon>
        <taxon>Cannabaceae</taxon>
        <taxon>Cannabis</taxon>
    </lineage>
</organism>
<accession>A0A803P9Y4</accession>
<feature type="domain" description="NB-ARC" evidence="6">
    <location>
        <begin position="177"/>
        <end position="347"/>
    </location>
</feature>
<dbReference type="Gene3D" id="1.20.5.4130">
    <property type="match status" value="1"/>
</dbReference>
<dbReference type="Pfam" id="PF23559">
    <property type="entry name" value="WHD_DRP"/>
    <property type="match status" value="1"/>
</dbReference>
<dbReference type="PANTHER" id="PTHR36766">
    <property type="entry name" value="PLANT BROAD-SPECTRUM MILDEW RESISTANCE PROTEIN RPW8"/>
    <property type="match status" value="1"/>
</dbReference>
<evidence type="ECO:0000256" key="4">
    <source>
        <dbReference type="ARBA" id="ARBA00022821"/>
    </source>
</evidence>
<proteinExistence type="predicted"/>
<dbReference type="Gene3D" id="1.10.10.10">
    <property type="entry name" value="Winged helix-like DNA-binding domain superfamily/Winged helix DNA-binding domain"/>
    <property type="match status" value="1"/>
</dbReference>
<dbReference type="GO" id="GO:0006952">
    <property type="term" value="P:defense response"/>
    <property type="evidence" value="ECO:0007669"/>
    <property type="project" value="UniProtKB-KW"/>
</dbReference>
<keyword evidence="2" id="KW-0677">Repeat</keyword>
<dbReference type="Gene3D" id="1.10.8.430">
    <property type="entry name" value="Helical domain of apoptotic protease-activating factors"/>
    <property type="match status" value="1"/>
</dbReference>
<dbReference type="InterPro" id="IPR041118">
    <property type="entry name" value="Rx_N"/>
</dbReference>
<dbReference type="OMA" id="IWELYER"/>
<dbReference type="GO" id="GO:0051707">
    <property type="term" value="P:response to other organism"/>
    <property type="evidence" value="ECO:0007669"/>
    <property type="project" value="UniProtKB-ARBA"/>
</dbReference>
<evidence type="ECO:0000256" key="5">
    <source>
        <dbReference type="ARBA" id="ARBA00022840"/>
    </source>
</evidence>
<evidence type="ECO:0000259" key="7">
    <source>
        <dbReference type="Pfam" id="PF18052"/>
    </source>
</evidence>
<dbReference type="Pfam" id="PF25019">
    <property type="entry name" value="LRR_R13L1-DRL21"/>
    <property type="match status" value="1"/>
</dbReference>
<dbReference type="Pfam" id="PF00931">
    <property type="entry name" value="NB-ARC"/>
    <property type="match status" value="1"/>
</dbReference>